<evidence type="ECO:0000313" key="6">
    <source>
        <dbReference type="EMBL" id="RKX68449.1"/>
    </source>
</evidence>
<name>A0A660SCF8_UNCW3</name>
<dbReference type="Proteomes" id="UP000268469">
    <property type="component" value="Unassembled WGS sequence"/>
</dbReference>
<proteinExistence type="predicted"/>
<gene>
    <name evidence="6" type="ORF">DRP53_10750</name>
</gene>
<dbReference type="SUPFAM" id="SSF69318">
    <property type="entry name" value="Integrin alpha N-terminal domain"/>
    <property type="match status" value="1"/>
</dbReference>
<dbReference type="PANTHER" id="PTHR21419:SF23">
    <property type="entry name" value="PROTEIN DEFECTIVE IN EXINE FORMATION 1"/>
    <property type="match status" value="1"/>
</dbReference>
<comment type="subcellular location">
    <subcellularLocation>
        <location evidence="1">Membrane</location>
        <topology evidence="1">Single-pass membrane protein</topology>
    </subcellularLocation>
</comment>
<sequence>MPAVADLDLDPNGDLEIVGSFFYIREPPEDIPPDQVFIWQHDGTLSHQFTTGQDMIHTYHPCLADINGDGDLEIIVSEADFYSHTHTEIFHLDGTVDELPYGSWNVTPAVGNLTGGTETEIVLGHENKVYCFYWTGTGFEERWRVETGGAVASSPAVADFDRELPIQLDVMFGSNDWKIYAVRGDFGTPISPEWPSELPQGPVRQSPAMVRVDAEDGPELLIGSDDWNIYLLNKTGNPINPFPLPLWGKPRSAVCGDINNDGIQEAVFWSDDGYLHIWKLPTPEGIANPGLDWPTFHHDPARTGYYEEP</sequence>
<keyword evidence="5" id="KW-0472">Membrane</keyword>
<dbReference type="InterPro" id="IPR028994">
    <property type="entry name" value="Integrin_alpha_N"/>
</dbReference>
<keyword evidence="4" id="KW-1133">Transmembrane helix</keyword>
<dbReference type="GO" id="GO:0016020">
    <property type="term" value="C:membrane"/>
    <property type="evidence" value="ECO:0007669"/>
    <property type="project" value="UniProtKB-SubCell"/>
</dbReference>
<dbReference type="Pfam" id="PF13517">
    <property type="entry name" value="FG-GAP_3"/>
    <property type="match status" value="1"/>
</dbReference>
<dbReference type="InterPro" id="IPR015943">
    <property type="entry name" value="WD40/YVTN_repeat-like_dom_sf"/>
</dbReference>
<accession>A0A660SCF8</accession>
<organism evidence="6 7">
    <name type="scientific">candidate division WOR-3 bacterium</name>
    <dbReference type="NCBI Taxonomy" id="2052148"/>
    <lineage>
        <taxon>Bacteria</taxon>
        <taxon>Bacteria division WOR-3</taxon>
    </lineage>
</organism>
<dbReference type="InterPro" id="IPR013517">
    <property type="entry name" value="FG-GAP"/>
</dbReference>
<dbReference type="AlphaFoldDB" id="A0A660SCF8"/>
<reference evidence="6 7" key="1">
    <citation type="submission" date="2018-06" db="EMBL/GenBank/DDBJ databases">
        <title>Extensive metabolic versatility and redundancy in microbially diverse, dynamic hydrothermal sediments.</title>
        <authorList>
            <person name="Dombrowski N."/>
            <person name="Teske A."/>
            <person name="Baker B.J."/>
        </authorList>
    </citation>
    <scope>NUCLEOTIDE SEQUENCE [LARGE SCALE GENOMIC DNA]</scope>
    <source>
        <strain evidence="6">B36_G15</strain>
    </source>
</reference>
<evidence type="ECO:0000256" key="2">
    <source>
        <dbReference type="ARBA" id="ARBA00022692"/>
    </source>
</evidence>
<evidence type="ECO:0000256" key="5">
    <source>
        <dbReference type="ARBA" id="ARBA00023136"/>
    </source>
</evidence>
<dbReference type="Gene3D" id="2.130.10.10">
    <property type="entry name" value="YVTN repeat-like/Quinoprotein amine dehydrogenase"/>
    <property type="match status" value="1"/>
</dbReference>
<dbReference type="InterPro" id="IPR045232">
    <property type="entry name" value="FAM234"/>
</dbReference>
<dbReference type="EMBL" id="QNBE01000161">
    <property type="protein sequence ID" value="RKX68449.1"/>
    <property type="molecule type" value="Genomic_DNA"/>
</dbReference>
<evidence type="ECO:0000313" key="7">
    <source>
        <dbReference type="Proteomes" id="UP000268469"/>
    </source>
</evidence>
<evidence type="ECO:0000256" key="3">
    <source>
        <dbReference type="ARBA" id="ARBA00022729"/>
    </source>
</evidence>
<evidence type="ECO:0000256" key="1">
    <source>
        <dbReference type="ARBA" id="ARBA00004167"/>
    </source>
</evidence>
<dbReference type="PANTHER" id="PTHR21419">
    <property type="match status" value="1"/>
</dbReference>
<comment type="caution">
    <text evidence="6">The sequence shown here is derived from an EMBL/GenBank/DDBJ whole genome shotgun (WGS) entry which is preliminary data.</text>
</comment>
<keyword evidence="2" id="KW-0812">Transmembrane</keyword>
<protein>
    <submittedName>
        <fullName evidence="6">Uncharacterized protein</fullName>
    </submittedName>
</protein>
<evidence type="ECO:0000256" key="4">
    <source>
        <dbReference type="ARBA" id="ARBA00022989"/>
    </source>
</evidence>
<keyword evidence="3" id="KW-0732">Signal</keyword>